<proteinExistence type="predicted"/>
<evidence type="ECO:0000313" key="2">
    <source>
        <dbReference type="Proteomes" id="UP000241769"/>
    </source>
</evidence>
<gene>
    <name evidence="1" type="ORF">PROFUN_16296</name>
</gene>
<dbReference type="EMBL" id="MDYQ01000487">
    <property type="protein sequence ID" value="PRP74211.1"/>
    <property type="molecule type" value="Genomic_DNA"/>
</dbReference>
<protein>
    <submittedName>
        <fullName evidence="1">Uncharacterized protein</fullName>
    </submittedName>
</protein>
<name>A0A2P6MR79_9EUKA</name>
<organism evidence="1 2">
    <name type="scientific">Planoprotostelium fungivorum</name>
    <dbReference type="NCBI Taxonomy" id="1890364"/>
    <lineage>
        <taxon>Eukaryota</taxon>
        <taxon>Amoebozoa</taxon>
        <taxon>Evosea</taxon>
        <taxon>Variosea</taxon>
        <taxon>Cavosteliida</taxon>
        <taxon>Cavosteliaceae</taxon>
        <taxon>Planoprotostelium</taxon>
    </lineage>
</organism>
<accession>A0A2P6MR79</accession>
<keyword evidence="2" id="KW-1185">Reference proteome</keyword>
<reference evidence="1 2" key="1">
    <citation type="journal article" date="2018" name="Genome Biol. Evol.">
        <title>Multiple Roots of Fruiting Body Formation in Amoebozoa.</title>
        <authorList>
            <person name="Hillmann F."/>
            <person name="Forbes G."/>
            <person name="Novohradska S."/>
            <person name="Ferling I."/>
            <person name="Riege K."/>
            <person name="Groth M."/>
            <person name="Westermann M."/>
            <person name="Marz M."/>
            <person name="Spaller T."/>
            <person name="Winckler T."/>
            <person name="Schaap P."/>
            <person name="Glockner G."/>
        </authorList>
    </citation>
    <scope>NUCLEOTIDE SEQUENCE [LARGE SCALE GENOMIC DNA]</scope>
    <source>
        <strain evidence="1 2">Jena</strain>
    </source>
</reference>
<dbReference type="Proteomes" id="UP000241769">
    <property type="component" value="Unassembled WGS sequence"/>
</dbReference>
<evidence type="ECO:0000313" key="1">
    <source>
        <dbReference type="EMBL" id="PRP74211.1"/>
    </source>
</evidence>
<comment type="caution">
    <text evidence="1">The sequence shown here is derived from an EMBL/GenBank/DDBJ whole genome shotgun (WGS) entry which is preliminary data.</text>
</comment>
<dbReference type="AlphaFoldDB" id="A0A2P6MR79"/>
<sequence>MFLADSKRNTTLKAHPYVVPALLLRQKKLYMLLWCTKRALSTQFSPWKTQHTRSDLPRHSVTQLRTVSVQEFSPRLYKACSGRTKAYKCFAENLQTDHNKQAFSVW</sequence>
<dbReference type="InParanoid" id="A0A2P6MR79"/>